<keyword evidence="6" id="KW-0496">Mitochondrion</keyword>
<evidence type="ECO:0000256" key="9">
    <source>
        <dbReference type="SAM" id="Phobius"/>
    </source>
</evidence>
<organism evidence="10 11">
    <name type="scientific">Malassezia vespertilionis</name>
    <dbReference type="NCBI Taxonomy" id="2020962"/>
    <lineage>
        <taxon>Eukaryota</taxon>
        <taxon>Fungi</taxon>
        <taxon>Dikarya</taxon>
        <taxon>Basidiomycota</taxon>
        <taxon>Ustilaginomycotina</taxon>
        <taxon>Malasseziomycetes</taxon>
        <taxon>Malasseziales</taxon>
        <taxon>Malasseziaceae</taxon>
        <taxon>Malassezia</taxon>
    </lineage>
</organism>
<dbReference type="InterPro" id="IPR018625">
    <property type="entry name" value="Pet100"/>
</dbReference>
<reference evidence="10 11" key="1">
    <citation type="submission" date="2017-10" db="EMBL/GenBank/DDBJ databases">
        <title>A novel species of cold-tolerant Malassezia isolated from bats.</title>
        <authorList>
            <person name="Lorch J.M."/>
            <person name="Palmer J.M."/>
            <person name="Vanderwolf K.J."/>
            <person name="Schmidt K.Z."/>
            <person name="Verant M.L."/>
            <person name="Weller T.J."/>
            <person name="Blehert D.S."/>
        </authorList>
    </citation>
    <scope>NUCLEOTIDE SEQUENCE [LARGE SCALE GENOMIC DNA]</scope>
    <source>
        <strain evidence="10 11">NWHC:44797-103</strain>
    </source>
</reference>
<dbReference type="PANTHER" id="PTHR33968:SF1">
    <property type="entry name" value="PROTEIN PET100 HOMOLOG, MITOCHONDRIAL"/>
    <property type="match status" value="1"/>
</dbReference>
<dbReference type="Pfam" id="PF09803">
    <property type="entry name" value="Pet100"/>
    <property type="match status" value="1"/>
</dbReference>
<evidence type="ECO:0000256" key="7">
    <source>
        <dbReference type="ARBA" id="ARBA00023136"/>
    </source>
</evidence>
<evidence type="ECO:0000256" key="5">
    <source>
        <dbReference type="ARBA" id="ARBA00022989"/>
    </source>
</evidence>
<keyword evidence="5 9" id="KW-1133">Transmembrane helix</keyword>
<evidence type="ECO:0000256" key="3">
    <source>
        <dbReference type="ARBA" id="ARBA00022692"/>
    </source>
</evidence>
<evidence type="ECO:0000313" key="10">
    <source>
        <dbReference type="EMBL" id="PKI82836.1"/>
    </source>
</evidence>
<name>A0A2N1J8F6_9BASI</name>
<keyword evidence="4" id="KW-0809">Transit peptide</keyword>
<protein>
    <submittedName>
        <fullName evidence="10">Uncharacterized protein</fullName>
    </submittedName>
</protein>
<dbReference type="EMBL" id="KZ454993">
    <property type="protein sequence ID" value="PKI82836.1"/>
    <property type="molecule type" value="Genomic_DNA"/>
</dbReference>
<dbReference type="STRING" id="2020962.A0A2N1J8F6"/>
<keyword evidence="7 9" id="KW-0472">Membrane</keyword>
<evidence type="ECO:0000256" key="4">
    <source>
        <dbReference type="ARBA" id="ARBA00022946"/>
    </source>
</evidence>
<dbReference type="GO" id="GO:0033617">
    <property type="term" value="P:mitochondrial respiratory chain complex IV assembly"/>
    <property type="evidence" value="ECO:0007669"/>
    <property type="project" value="InterPro"/>
</dbReference>
<comment type="subcellular location">
    <subcellularLocation>
        <location evidence="1">Membrane</location>
        <topology evidence="1">Single-pass membrane protein</topology>
    </subcellularLocation>
    <subcellularLocation>
        <location evidence="2">Mitochondrion membrane</location>
    </subcellularLocation>
</comment>
<dbReference type="OrthoDB" id="18175at2759"/>
<dbReference type="GO" id="GO:0005743">
    <property type="term" value="C:mitochondrial inner membrane"/>
    <property type="evidence" value="ECO:0007669"/>
    <property type="project" value="TreeGrafter"/>
</dbReference>
<gene>
    <name evidence="10" type="ORF">MVES_003226</name>
</gene>
<keyword evidence="11" id="KW-1185">Reference proteome</keyword>
<dbReference type="GO" id="GO:0051082">
    <property type="term" value="F:unfolded protein binding"/>
    <property type="evidence" value="ECO:0007669"/>
    <property type="project" value="TreeGrafter"/>
</dbReference>
<evidence type="ECO:0000256" key="2">
    <source>
        <dbReference type="ARBA" id="ARBA00004325"/>
    </source>
</evidence>
<evidence type="ECO:0000256" key="6">
    <source>
        <dbReference type="ARBA" id="ARBA00023128"/>
    </source>
</evidence>
<dbReference type="Proteomes" id="UP000232875">
    <property type="component" value="Unassembled WGS sequence"/>
</dbReference>
<evidence type="ECO:0000313" key="11">
    <source>
        <dbReference type="Proteomes" id="UP000232875"/>
    </source>
</evidence>
<evidence type="ECO:0000256" key="8">
    <source>
        <dbReference type="ARBA" id="ARBA00038077"/>
    </source>
</evidence>
<dbReference type="PANTHER" id="PTHR33968">
    <property type="entry name" value="PROTEIN PET100 HOMOLOG, MITOCHONDRIAL"/>
    <property type="match status" value="1"/>
</dbReference>
<accession>A0A2N1J8F6</accession>
<feature type="transmembrane region" description="Helical" evidence="9">
    <location>
        <begin position="12"/>
        <end position="31"/>
    </location>
</feature>
<comment type="similarity">
    <text evidence="8">Belongs to the PET100 family.</text>
</comment>
<sequence>MAGPNMELFRFALYLAFPLGFMVYFGDPAWYDKYVIPIRERYVPPETDFRQPKSREELQELLAKKRGNAPHSTSAPLHPELARSLAAWSNADDARLV</sequence>
<dbReference type="AlphaFoldDB" id="A0A2N1J8F6"/>
<keyword evidence="3 9" id="KW-0812">Transmembrane</keyword>
<evidence type="ECO:0000256" key="1">
    <source>
        <dbReference type="ARBA" id="ARBA00004167"/>
    </source>
</evidence>
<proteinExistence type="inferred from homology"/>